<dbReference type="InterPro" id="IPR051810">
    <property type="entry name" value="Precorrin_MeTrfase"/>
</dbReference>
<feature type="compositionally biased region" description="Basic and acidic residues" evidence="1">
    <location>
        <begin position="230"/>
        <end position="245"/>
    </location>
</feature>
<sequence length="245" mass="25418">MAAVGDPLRGPAAEQRHEERAERDEDRHGPLHSRSDRSRACQERAYGRAYAGACERAYEPAGEPEPPALVVGIGASSGASADDVLALIARTLRDAGLPPESVVELATVETAAGRPAIVTAAARLGVPVRAYAAGLLARVAVPNPSAAPARAVGTPSVAEAAALACGGTLLVPKRKSAPDGRRAGVTCAVASRCHTRWGSSGVERDGEDMMSVVTAEHGRHGRRPGTPVARGEEPGDPYRPDHQER</sequence>
<keyword evidence="4" id="KW-1185">Reference proteome</keyword>
<organism evidence="3 4">
    <name type="scientific">Streptomyces paludis</name>
    <dbReference type="NCBI Taxonomy" id="2282738"/>
    <lineage>
        <taxon>Bacteria</taxon>
        <taxon>Bacillati</taxon>
        <taxon>Actinomycetota</taxon>
        <taxon>Actinomycetes</taxon>
        <taxon>Kitasatosporales</taxon>
        <taxon>Streptomycetaceae</taxon>
        <taxon>Streptomyces</taxon>
    </lineage>
</organism>
<dbReference type="Proteomes" id="UP000253868">
    <property type="component" value="Chromosome"/>
</dbReference>
<proteinExistence type="predicted"/>
<dbReference type="GO" id="GO:0009236">
    <property type="term" value="P:cobalamin biosynthetic process"/>
    <property type="evidence" value="ECO:0007669"/>
    <property type="project" value="InterPro"/>
</dbReference>
<evidence type="ECO:0000259" key="2">
    <source>
        <dbReference type="Pfam" id="PF01890"/>
    </source>
</evidence>
<dbReference type="OrthoDB" id="9804789at2"/>
<dbReference type="InterPro" id="IPR002750">
    <property type="entry name" value="CobE/GbiG_C"/>
</dbReference>
<evidence type="ECO:0000256" key="1">
    <source>
        <dbReference type="SAM" id="MobiDB-lite"/>
    </source>
</evidence>
<dbReference type="Pfam" id="PF01890">
    <property type="entry name" value="CbiG_C"/>
    <property type="match status" value="1"/>
</dbReference>
<dbReference type="EMBL" id="CP031194">
    <property type="protein sequence ID" value="AXG77194.1"/>
    <property type="molecule type" value="Genomic_DNA"/>
</dbReference>
<accession>A0A345HKH0</accession>
<name>A0A345HKH0_9ACTN</name>
<feature type="region of interest" description="Disordered" evidence="1">
    <location>
        <begin position="1"/>
        <end position="41"/>
    </location>
</feature>
<protein>
    <recommendedName>
        <fullName evidence="2">CobE/GbiG C-terminal domain-containing protein</fullName>
    </recommendedName>
</protein>
<dbReference type="InterPro" id="IPR036518">
    <property type="entry name" value="CobE/GbiG_C_sf"/>
</dbReference>
<dbReference type="AlphaFoldDB" id="A0A345HKH0"/>
<dbReference type="PANTHER" id="PTHR47036">
    <property type="entry name" value="COBALT-FACTOR III C(17)-METHYLTRANSFERASE-RELATED"/>
    <property type="match status" value="1"/>
</dbReference>
<feature type="compositionally biased region" description="Basic and acidic residues" evidence="1">
    <location>
        <begin position="14"/>
        <end position="41"/>
    </location>
</feature>
<evidence type="ECO:0000313" key="3">
    <source>
        <dbReference type="EMBL" id="AXG77194.1"/>
    </source>
</evidence>
<evidence type="ECO:0000313" key="4">
    <source>
        <dbReference type="Proteomes" id="UP000253868"/>
    </source>
</evidence>
<dbReference type="KEGG" id="spad:DVK44_05295"/>
<gene>
    <name evidence="3" type="ORF">DVK44_05295</name>
</gene>
<dbReference type="PANTHER" id="PTHR47036:SF1">
    <property type="entry name" value="COBALT-FACTOR III C(17)-METHYLTRANSFERASE-RELATED"/>
    <property type="match status" value="1"/>
</dbReference>
<dbReference type="SUPFAM" id="SSF159664">
    <property type="entry name" value="CobE/GbiG C-terminal domain-like"/>
    <property type="match status" value="1"/>
</dbReference>
<feature type="domain" description="CobE/GbiG C-terminal" evidence="2">
    <location>
        <begin position="69"/>
        <end position="190"/>
    </location>
</feature>
<feature type="region of interest" description="Disordered" evidence="1">
    <location>
        <begin position="215"/>
        <end position="245"/>
    </location>
</feature>
<reference evidence="4" key="1">
    <citation type="submission" date="2018-07" db="EMBL/GenBank/DDBJ databases">
        <authorList>
            <person name="Zhao J."/>
        </authorList>
    </citation>
    <scope>NUCLEOTIDE SEQUENCE [LARGE SCALE GENOMIC DNA]</scope>
    <source>
        <strain evidence="4">GSSD-12</strain>
    </source>
</reference>
<dbReference type="RefSeq" id="WP_114658564.1">
    <property type="nucleotide sequence ID" value="NZ_CP031194.1"/>
</dbReference>
<dbReference type="Gene3D" id="3.30.420.180">
    <property type="entry name" value="CobE/GbiG C-terminal domain"/>
    <property type="match status" value="1"/>
</dbReference>